<name>A0A7C9KJX1_9SPHN</name>
<evidence type="ECO:0000313" key="2">
    <source>
        <dbReference type="Proteomes" id="UP000481327"/>
    </source>
</evidence>
<reference evidence="1 2" key="1">
    <citation type="submission" date="2019-09" db="EMBL/GenBank/DDBJ databases">
        <title>Polymorphobacter sp. isolated from a lake in China.</title>
        <authorList>
            <person name="Liu Z."/>
        </authorList>
    </citation>
    <scope>NUCLEOTIDE SEQUENCE [LARGE SCALE GENOMIC DNA]</scope>
    <source>
        <strain evidence="1 2">D40P</strain>
    </source>
</reference>
<accession>A0A7C9KJX1</accession>
<dbReference type="RefSeq" id="WP_152579091.1">
    <property type="nucleotide sequence ID" value="NZ_JAATJI010000001.1"/>
</dbReference>
<dbReference type="CDD" id="cd02440">
    <property type="entry name" value="AdoMet_MTases"/>
    <property type="match status" value="1"/>
</dbReference>
<dbReference type="AlphaFoldDB" id="A0A7C9KJX1"/>
<organism evidence="1 2">
    <name type="scientific">Sandarakinorhabdus fusca</name>
    <dbReference type="NCBI Taxonomy" id="1439888"/>
    <lineage>
        <taxon>Bacteria</taxon>
        <taxon>Pseudomonadati</taxon>
        <taxon>Pseudomonadota</taxon>
        <taxon>Alphaproteobacteria</taxon>
        <taxon>Sphingomonadales</taxon>
        <taxon>Sphingosinicellaceae</taxon>
        <taxon>Sandarakinorhabdus</taxon>
    </lineage>
</organism>
<keyword evidence="1" id="KW-0489">Methyltransferase</keyword>
<comment type="caution">
    <text evidence="1">The sequence shown here is derived from an EMBL/GenBank/DDBJ whole genome shotgun (WGS) entry which is preliminary data.</text>
</comment>
<proteinExistence type="predicted"/>
<dbReference type="EMBL" id="WIOL01000008">
    <property type="protein sequence ID" value="MQT18620.1"/>
    <property type="molecule type" value="Genomic_DNA"/>
</dbReference>
<dbReference type="InterPro" id="IPR029063">
    <property type="entry name" value="SAM-dependent_MTases_sf"/>
</dbReference>
<dbReference type="OrthoDB" id="428497at2"/>
<evidence type="ECO:0000313" key="1">
    <source>
        <dbReference type="EMBL" id="MQT18620.1"/>
    </source>
</evidence>
<sequence length="332" mass="36363">MRYENDNAGVVTIPSPSKWPGVVNERLSAALARLHSEGAPPFIAEFRAALHQLRIEAGSEWHDIVLPLVSGHEAAAMARLCPIAGHAFARPRGYPGDAGLLDVIYRQPGAPWTTSDPVASVVTAMTHSAPPARSVRERRMILADAIDETAVRVQRPSILSLACGHLREVEWSLALTQGSIGRFVAVDQDTDSLASIARDYAERFPAIEMLEMSVRDVLRGGGRNLGSFDLIYAAGLYDYLPEPIARNLTERLFAMLNDGGRLLIGNYGEGLFDTAYMEAIMNWPLNWRGPVVLEALADGIHATQASRSVWPDTTGTCWYLDLQRFVETKVTA</sequence>
<gene>
    <name evidence="1" type="ORF">F3168_15310</name>
</gene>
<protein>
    <submittedName>
        <fullName evidence="1">Methyltransferase domain-containing protein</fullName>
    </submittedName>
</protein>
<dbReference type="GO" id="GO:0008168">
    <property type="term" value="F:methyltransferase activity"/>
    <property type="evidence" value="ECO:0007669"/>
    <property type="project" value="UniProtKB-KW"/>
</dbReference>
<keyword evidence="2" id="KW-1185">Reference proteome</keyword>
<dbReference type="GO" id="GO:0032259">
    <property type="term" value="P:methylation"/>
    <property type="evidence" value="ECO:0007669"/>
    <property type="project" value="UniProtKB-KW"/>
</dbReference>
<dbReference type="SUPFAM" id="SSF53335">
    <property type="entry name" value="S-adenosyl-L-methionine-dependent methyltransferases"/>
    <property type="match status" value="1"/>
</dbReference>
<dbReference type="Gene3D" id="3.40.50.150">
    <property type="entry name" value="Vaccinia Virus protein VP39"/>
    <property type="match status" value="1"/>
</dbReference>
<keyword evidence="1" id="KW-0808">Transferase</keyword>
<dbReference type="Proteomes" id="UP000481327">
    <property type="component" value="Unassembled WGS sequence"/>
</dbReference>